<keyword evidence="2" id="KW-0695">RNA-directed DNA polymerase</keyword>
<dbReference type="GO" id="GO:0003964">
    <property type="term" value="F:RNA-directed DNA polymerase activity"/>
    <property type="evidence" value="ECO:0007669"/>
    <property type="project" value="UniProtKB-KW"/>
</dbReference>
<protein>
    <submittedName>
        <fullName evidence="2">RNA-directed DNA polymerase</fullName>
    </submittedName>
</protein>
<evidence type="ECO:0000256" key="1">
    <source>
        <dbReference type="SAM" id="Phobius"/>
    </source>
</evidence>
<keyword evidence="3" id="KW-1185">Reference proteome</keyword>
<sequence length="138" mass="16121">MKNKNYGSVGEVTLKIDISKAYERIDWTFLRFIMERMGSQARGPDFKPRTLVIHWKRNRGVVIYMVFLFAEGVGRFLIECLLKIAFSFLELANQKLLKINFSQRARKEVMLKTIAQAFPVYITSVFLPPPILVMTCRR</sequence>
<dbReference type="Proteomes" id="UP000325315">
    <property type="component" value="Unassembled WGS sequence"/>
</dbReference>
<organism evidence="2 3">
    <name type="scientific">Gossypium australe</name>
    <dbReference type="NCBI Taxonomy" id="47621"/>
    <lineage>
        <taxon>Eukaryota</taxon>
        <taxon>Viridiplantae</taxon>
        <taxon>Streptophyta</taxon>
        <taxon>Embryophyta</taxon>
        <taxon>Tracheophyta</taxon>
        <taxon>Spermatophyta</taxon>
        <taxon>Magnoliopsida</taxon>
        <taxon>eudicotyledons</taxon>
        <taxon>Gunneridae</taxon>
        <taxon>Pentapetalae</taxon>
        <taxon>rosids</taxon>
        <taxon>malvids</taxon>
        <taxon>Malvales</taxon>
        <taxon>Malvaceae</taxon>
        <taxon>Malvoideae</taxon>
        <taxon>Gossypium</taxon>
    </lineage>
</organism>
<feature type="transmembrane region" description="Helical" evidence="1">
    <location>
        <begin position="109"/>
        <end position="133"/>
    </location>
</feature>
<keyword evidence="1" id="KW-0812">Transmembrane</keyword>
<evidence type="ECO:0000313" key="3">
    <source>
        <dbReference type="Proteomes" id="UP000325315"/>
    </source>
</evidence>
<feature type="transmembrane region" description="Helical" evidence="1">
    <location>
        <begin position="61"/>
        <end position="89"/>
    </location>
</feature>
<keyword evidence="1" id="KW-1133">Transmembrane helix</keyword>
<keyword evidence="1" id="KW-0472">Membrane</keyword>
<keyword evidence="2" id="KW-0548">Nucleotidyltransferase</keyword>
<evidence type="ECO:0000313" key="2">
    <source>
        <dbReference type="EMBL" id="KAA3481302.1"/>
    </source>
</evidence>
<accession>A0A5B6WKE3</accession>
<dbReference type="OrthoDB" id="1002360at2759"/>
<name>A0A5B6WKE3_9ROSI</name>
<dbReference type="EMBL" id="SMMG02000003">
    <property type="protein sequence ID" value="KAA3481302.1"/>
    <property type="molecule type" value="Genomic_DNA"/>
</dbReference>
<dbReference type="AlphaFoldDB" id="A0A5B6WKE3"/>
<proteinExistence type="predicted"/>
<gene>
    <name evidence="2" type="ORF">EPI10_021676</name>
</gene>
<comment type="caution">
    <text evidence="2">The sequence shown here is derived from an EMBL/GenBank/DDBJ whole genome shotgun (WGS) entry which is preliminary data.</text>
</comment>
<reference evidence="3" key="1">
    <citation type="journal article" date="2019" name="Plant Biotechnol. J.">
        <title>Genome sequencing of the Australian wild diploid species Gossypium australe highlights disease resistance and delayed gland morphogenesis.</title>
        <authorList>
            <person name="Cai Y."/>
            <person name="Cai X."/>
            <person name="Wang Q."/>
            <person name="Wang P."/>
            <person name="Zhang Y."/>
            <person name="Cai C."/>
            <person name="Xu Y."/>
            <person name="Wang K."/>
            <person name="Zhou Z."/>
            <person name="Wang C."/>
            <person name="Geng S."/>
            <person name="Li B."/>
            <person name="Dong Q."/>
            <person name="Hou Y."/>
            <person name="Wang H."/>
            <person name="Ai P."/>
            <person name="Liu Z."/>
            <person name="Yi F."/>
            <person name="Sun M."/>
            <person name="An G."/>
            <person name="Cheng J."/>
            <person name="Zhang Y."/>
            <person name="Shi Q."/>
            <person name="Xie Y."/>
            <person name="Shi X."/>
            <person name="Chang Y."/>
            <person name="Huang F."/>
            <person name="Chen Y."/>
            <person name="Hong S."/>
            <person name="Mi L."/>
            <person name="Sun Q."/>
            <person name="Zhang L."/>
            <person name="Zhou B."/>
            <person name="Peng R."/>
            <person name="Zhang X."/>
            <person name="Liu F."/>
        </authorList>
    </citation>
    <scope>NUCLEOTIDE SEQUENCE [LARGE SCALE GENOMIC DNA]</scope>
    <source>
        <strain evidence="3">cv. PA1801</strain>
    </source>
</reference>
<keyword evidence="2" id="KW-0808">Transferase</keyword>